<dbReference type="AlphaFoldDB" id="A0A1R1BJX1"/>
<accession>A0A1R1BJX1</accession>
<evidence type="ECO:0008006" key="3">
    <source>
        <dbReference type="Google" id="ProtNLM"/>
    </source>
</evidence>
<comment type="caution">
    <text evidence="1">The sequence shown here is derived from an EMBL/GenBank/DDBJ whole genome shotgun (WGS) entry which is preliminary data.</text>
</comment>
<organism evidence="1 2">
    <name type="scientific">Paenibacillus amylolyticus</name>
    <dbReference type="NCBI Taxonomy" id="1451"/>
    <lineage>
        <taxon>Bacteria</taxon>
        <taxon>Bacillati</taxon>
        <taxon>Bacillota</taxon>
        <taxon>Bacilli</taxon>
        <taxon>Bacillales</taxon>
        <taxon>Paenibacillaceae</taxon>
        <taxon>Paenibacillus</taxon>
    </lineage>
</organism>
<proteinExistence type="predicted"/>
<gene>
    <name evidence="1" type="ORF">BK131_25150</name>
</gene>
<dbReference type="OrthoDB" id="2964978at2"/>
<evidence type="ECO:0000313" key="2">
    <source>
        <dbReference type="Proteomes" id="UP000187134"/>
    </source>
</evidence>
<evidence type="ECO:0000313" key="1">
    <source>
        <dbReference type="EMBL" id="OMF08923.1"/>
    </source>
</evidence>
<sequence length="173" mass="20191">MFDPTVYDNLKVGFENHLYDMDNLDERIQITGRKDRLEMAVMSREFMLQFCLRDRLEVTGEVVLSSSLEELAAEILETPGAHPGCRLELRFGMIVKEPETQCPAIRLILQQSWPEQRVCQNILYIFDEQPSTFNVTAHVYFDRSVYEDQMGDIPELCEHMVNVMDQLLQLNNQ</sequence>
<dbReference type="EMBL" id="MRTJ01000015">
    <property type="protein sequence ID" value="OMF08923.1"/>
    <property type="molecule type" value="Genomic_DNA"/>
</dbReference>
<name>A0A1R1BJX1_PAEAM</name>
<dbReference type="Proteomes" id="UP000187134">
    <property type="component" value="Unassembled WGS sequence"/>
</dbReference>
<reference evidence="1 2" key="1">
    <citation type="submission" date="2016-11" db="EMBL/GenBank/DDBJ databases">
        <title>Paenibacillus species isolates.</title>
        <authorList>
            <person name="Beno S.M."/>
        </authorList>
    </citation>
    <scope>NUCLEOTIDE SEQUENCE [LARGE SCALE GENOMIC DNA]</scope>
    <source>
        <strain evidence="1 2">FSL H8-0246</strain>
    </source>
</reference>
<dbReference type="RefSeq" id="WP_076333672.1">
    <property type="nucleotide sequence ID" value="NZ_MRTJ01000015.1"/>
</dbReference>
<protein>
    <recommendedName>
        <fullName evidence="3">Group-specific protein</fullName>
    </recommendedName>
</protein>